<keyword evidence="3" id="KW-0408">Iron</keyword>
<feature type="domain" description="Radical SAM core" evidence="5">
    <location>
        <begin position="8"/>
        <end position="232"/>
    </location>
</feature>
<dbReference type="PROSITE" id="PS51918">
    <property type="entry name" value="RADICAL_SAM"/>
    <property type="match status" value="1"/>
</dbReference>
<reference evidence="6" key="2">
    <citation type="submission" date="2020-09" db="EMBL/GenBank/DDBJ databases">
        <authorList>
            <person name="Sun Q."/>
            <person name="Ohkuma M."/>
        </authorList>
    </citation>
    <scope>NUCLEOTIDE SEQUENCE</scope>
    <source>
        <strain evidence="6">JCM 4369</strain>
    </source>
</reference>
<keyword evidence="2" id="KW-0479">Metal-binding</keyword>
<dbReference type="GO" id="GO:0003824">
    <property type="term" value="F:catalytic activity"/>
    <property type="evidence" value="ECO:0007669"/>
    <property type="project" value="InterPro"/>
</dbReference>
<gene>
    <name evidence="6" type="ORF">GCM10010260_29570</name>
</gene>
<dbReference type="InterPro" id="IPR007197">
    <property type="entry name" value="rSAM"/>
</dbReference>
<name>A0A918I9X8_9ACTN</name>
<evidence type="ECO:0000256" key="4">
    <source>
        <dbReference type="ARBA" id="ARBA00023014"/>
    </source>
</evidence>
<dbReference type="PANTHER" id="PTHR11228:SF7">
    <property type="entry name" value="PQQA PEPTIDE CYCLASE"/>
    <property type="match status" value="1"/>
</dbReference>
<dbReference type="RefSeq" id="WP_191873953.1">
    <property type="nucleotide sequence ID" value="NZ_BMTD01000005.1"/>
</dbReference>
<comment type="caution">
    <text evidence="6">The sequence shown here is derived from an EMBL/GenBank/DDBJ whole genome shotgun (WGS) entry which is preliminary data.</text>
</comment>
<dbReference type="InterPro" id="IPR058240">
    <property type="entry name" value="rSAM_sf"/>
</dbReference>
<dbReference type="SFLD" id="SFLDG01067">
    <property type="entry name" value="SPASM/twitch_domain_containing"/>
    <property type="match status" value="1"/>
</dbReference>
<accession>A0A918I9X8</accession>
<dbReference type="Gene3D" id="3.20.20.70">
    <property type="entry name" value="Aldolase class I"/>
    <property type="match status" value="1"/>
</dbReference>
<evidence type="ECO:0000313" key="6">
    <source>
        <dbReference type="EMBL" id="GGU92878.1"/>
    </source>
</evidence>
<evidence type="ECO:0000259" key="5">
    <source>
        <dbReference type="PROSITE" id="PS51918"/>
    </source>
</evidence>
<dbReference type="GO" id="GO:0051536">
    <property type="term" value="F:iron-sulfur cluster binding"/>
    <property type="evidence" value="ECO:0007669"/>
    <property type="project" value="UniProtKB-KW"/>
</dbReference>
<evidence type="ECO:0000256" key="2">
    <source>
        <dbReference type="ARBA" id="ARBA00022723"/>
    </source>
</evidence>
<evidence type="ECO:0000256" key="1">
    <source>
        <dbReference type="ARBA" id="ARBA00022691"/>
    </source>
</evidence>
<dbReference type="PANTHER" id="PTHR11228">
    <property type="entry name" value="RADICAL SAM DOMAIN PROTEIN"/>
    <property type="match status" value="1"/>
</dbReference>
<keyword evidence="7" id="KW-1185">Reference proteome</keyword>
<evidence type="ECO:0000256" key="3">
    <source>
        <dbReference type="ARBA" id="ARBA00023004"/>
    </source>
</evidence>
<dbReference type="SUPFAM" id="SSF102114">
    <property type="entry name" value="Radical SAM enzymes"/>
    <property type="match status" value="1"/>
</dbReference>
<sequence length="357" mass="39844">MDRTAQTGDGPRDVIWDITYACPLRCTHCYSESGRRPTRQADRDRMLRITDAIVALRPGVVSLGGGEPLMVPWIDEVARRFTDSGVKVLLYTGGWPVTRAMVERLADVCYRFVVSLDGPNAEVHDAIRGRAGSFDRALRTLELLDEVSRARRGQGLKPLQFGTECVVVRSNADHLDAFCTRIAPRFPEMRILSFQAVIPAGLASRPGFVERELPDDEQVRRLGSEQERTRLAALAPPGVLVLTSDNLELRMAPDQVARGLGFQVIQVEPDGEVRAMPVYEGTVGNVLDEPVDVLWRRALQRWDDPFVTRTLSAVRTMADWAEAVRLMDHRFGTDADRARFTRRPDLTVRPAGSNGGR</sequence>
<proteinExistence type="predicted"/>
<reference evidence="6" key="1">
    <citation type="journal article" date="2014" name="Int. J. Syst. Evol. Microbiol.">
        <title>Complete genome sequence of Corynebacterium casei LMG S-19264T (=DSM 44701T), isolated from a smear-ripened cheese.</title>
        <authorList>
            <consortium name="US DOE Joint Genome Institute (JGI-PGF)"/>
            <person name="Walter F."/>
            <person name="Albersmeier A."/>
            <person name="Kalinowski J."/>
            <person name="Ruckert C."/>
        </authorList>
    </citation>
    <scope>NUCLEOTIDE SEQUENCE</scope>
    <source>
        <strain evidence="6">JCM 4369</strain>
    </source>
</reference>
<dbReference type="AlphaFoldDB" id="A0A918I9X8"/>
<dbReference type="GO" id="GO:0046872">
    <property type="term" value="F:metal ion binding"/>
    <property type="evidence" value="ECO:0007669"/>
    <property type="project" value="UniProtKB-KW"/>
</dbReference>
<keyword evidence="4" id="KW-0411">Iron-sulfur</keyword>
<evidence type="ECO:0000313" key="7">
    <source>
        <dbReference type="Proteomes" id="UP000618795"/>
    </source>
</evidence>
<dbReference type="InterPro" id="IPR013785">
    <property type="entry name" value="Aldolase_TIM"/>
</dbReference>
<protein>
    <recommendedName>
        <fullName evidence="5">Radical SAM core domain-containing protein</fullName>
    </recommendedName>
</protein>
<dbReference type="CDD" id="cd01335">
    <property type="entry name" value="Radical_SAM"/>
    <property type="match status" value="1"/>
</dbReference>
<dbReference type="Proteomes" id="UP000618795">
    <property type="component" value="Unassembled WGS sequence"/>
</dbReference>
<keyword evidence="1" id="KW-0949">S-adenosyl-L-methionine</keyword>
<dbReference type="InterPro" id="IPR050377">
    <property type="entry name" value="Radical_SAM_PqqE_MftC-like"/>
</dbReference>
<dbReference type="Pfam" id="PF04055">
    <property type="entry name" value="Radical_SAM"/>
    <property type="match status" value="1"/>
</dbReference>
<dbReference type="SFLD" id="SFLDS00029">
    <property type="entry name" value="Radical_SAM"/>
    <property type="match status" value="1"/>
</dbReference>
<dbReference type="EMBL" id="BMTD01000005">
    <property type="protein sequence ID" value="GGU92878.1"/>
    <property type="molecule type" value="Genomic_DNA"/>
</dbReference>
<organism evidence="6 7">
    <name type="scientific">Streptomyces filipinensis</name>
    <dbReference type="NCBI Taxonomy" id="66887"/>
    <lineage>
        <taxon>Bacteria</taxon>
        <taxon>Bacillati</taxon>
        <taxon>Actinomycetota</taxon>
        <taxon>Actinomycetes</taxon>
        <taxon>Kitasatosporales</taxon>
        <taxon>Streptomycetaceae</taxon>
        <taxon>Streptomyces</taxon>
    </lineage>
</organism>